<dbReference type="PANTHER" id="PTHR30319:SF1">
    <property type="entry name" value="TRANSCRIPTIONAL REPRESSOR PAAX"/>
    <property type="match status" value="1"/>
</dbReference>
<dbReference type="Gene3D" id="1.20.58.1460">
    <property type="match status" value="1"/>
</dbReference>
<dbReference type="Pfam" id="PF08223">
    <property type="entry name" value="PaaX_C"/>
    <property type="match status" value="1"/>
</dbReference>
<dbReference type="GO" id="GO:0006351">
    <property type="term" value="P:DNA-templated transcription"/>
    <property type="evidence" value="ECO:0007669"/>
    <property type="project" value="InterPro"/>
</dbReference>
<sequence>MTDLGEVLPEGQEAQPRELIVTLFGLYARAEGNWLAVSALVRLMAEIGVEGPAVRSSVSRLKRRNILTSVRRNGVAGYELSPAAMQVLAEGDTRIFHRRRAASDDGWLMLVFSVPESERDKRHALRSSLTRLGFGTVSPGVWIAPGHMTDEVRGVLERRGLAEYVELFEGVHVGVRPTREAVETWWDFGELTHLYAAFVDRYRAALDAVDALAADRQKAFAAYVPMLTEWRRLPYLDPGLPVELLPAQWNGLAAERLFTKLNRALAQPAGRHARGVIRGEE</sequence>
<feature type="domain" description="Transcriptional repressor PaaX-like C-terminal" evidence="2">
    <location>
        <begin position="186"/>
        <end position="273"/>
    </location>
</feature>
<evidence type="ECO:0000259" key="2">
    <source>
        <dbReference type="Pfam" id="PF08223"/>
    </source>
</evidence>
<protein>
    <submittedName>
        <fullName evidence="4">PaaX family transcriptional regulator</fullName>
    </submittedName>
</protein>
<dbReference type="Pfam" id="PF07848">
    <property type="entry name" value="PaaX"/>
    <property type="match status" value="1"/>
</dbReference>
<organism evidence="4 5">
    <name type="scientific">Nocardia terpenica</name>
    <dbReference type="NCBI Taxonomy" id="455432"/>
    <lineage>
        <taxon>Bacteria</taxon>
        <taxon>Bacillati</taxon>
        <taxon>Actinomycetota</taxon>
        <taxon>Actinomycetes</taxon>
        <taxon>Mycobacteriales</taxon>
        <taxon>Nocardiaceae</taxon>
        <taxon>Nocardia</taxon>
    </lineage>
</organism>
<dbReference type="OrthoDB" id="2270427at2"/>
<evidence type="ECO:0000259" key="1">
    <source>
        <dbReference type="Pfam" id="PF07848"/>
    </source>
</evidence>
<dbReference type="Proteomes" id="UP000076512">
    <property type="component" value="Unassembled WGS sequence"/>
</dbReference>
<comment type="caution">
    <text evidence="4">The sequence shown here is derived from an EMBL/GenBank/DDBJ whole genome shotgun (WGS) entry which is preliminary data.</text>
</comment>
<dbReference type="InterPro" id="IPR013225">
    <property type="entry name" value="PaaX_C"/>
</dbReference>
<dbReference type="PIRSF" id="PIRSF020623">
    <property type="entry name" value="PaaX"/>
    <property type="match status" value="1"/>
</dbReference>
<dbReference type="EMBL" id="LWGR01000016">
    <property type="protein sequence ID" value="KZM69950.1"/>
    <property type="molecule type" value="Genomic_DNA"/>
</dbReference>
<dbReference type="Pfam" id="PF20803">
    <property type="entry name" value="PaaX_M"/>
    <property type="match status" value="1"/>
</dbReference>
<accession>A0A164J1I4</accession>
<name>A0A164J1I4_9NOCA</name>
<dbReference type="RefSeq" id="WP_067578084.1">
    <property type="nucleotide sequence ID" value="NZ_JABMCZ010000003.1"/>
</dbReference>
<dbReference type="Gene3D" id="3.30.70.2650">
    <property type="match status" value="1"/>
</dbReference>
<feature type="domain" description="Transcriptional repressor PaaX-like N-terminal" evidence="1">
    <location>
        <begin position="17"/>
        <end position="81"/>
    </location>
</feature>
<dbReference type="AlphaFoldDB" id="A0A164J1I4"/>
<evidence type="ECO:0000259" key="3">
    <source>
        <dbReference type="Pfam" id="PF20803"/>
    </source>
</evidence>
<keyword evidence="5" id="KW-1185">Reference proteome</keyword>
<feature type="domain" description="Transcriptional repressor PaaX-like central Cas2-like" evidence="3">
    <location>
        <begin position="102"/>
        <end position="182"/>
    </location>
</feature>
<dbReference type="PANTHER" id="PTHR30319">
    <property type="entry name" value="PHENYLACETIC ACID REGULATOR-RELATED TRANSCRIPTIONAL REPRESSOR"/>
    <property type="match status" value="1"/>
</dbReference>
<proteinExistence type="predicted"/>
<dbReference type="Gene3D" id="1.10.10.10">
    <property type="entry name" value="Winged helix-like DNA-binding domain superfamily/Winged helix DNA-binding domain"/>
    <property type="match status" value="1"/>
</dbReference>
<evidence type="ECO:0000313" key="4">
    <source>
        <dbReference type="EMBL" id="KZM69950.1"/>
    </source>
</evidence>
<dbReference type="InterPro" id="IPR048846">
    <property type="entry name" value="PaaX-like_central"/>
</dbReference>
<dbReference type="STRING" id="455432.AWN90_04935"/>
<gene>
    <name evidence="4" type="ORF">AWN90_04935</name>
</gene>
<reference evidence="4 5" key="1">
    <citation type="submission" date="2016-04" db="EMBL/GenBank/DDBJ databases">
        <authorList>
            <person name="Evans L.H."/>
            <person name="Alamgir A."/>
            <person name="Owens N."/>
            <person name="Weber N.D."/>
            <person name="Virtaneva K."/>
            <person name="Barbian K."/>
            <person name="Babar A."/>
            <person name="Rosenke K."/>
        </authorList>
    </citation>
    <scope>NUCLEOTIDE SEQUENCE [LARGE SCALE GENOMIC DNA]</scope>
    <source>
        <strain evidence="4 5">IFM 0406</strain>
    </source>
</reference>
<evidence type="ECO:0000313" key="5">
    <source>
        <dbReference type="Proteomes" id="UP000076512"/>
    </source>
</evidence>
<dbReference type="InterPro" id="IPR011965">
    <property type="entry name" value="PaaX_trns_reg"/>
</dbReference>
<dbReference type="InterPro" id="IPR012906">
    <property type="entry name" value="PaaX-like_N"/>
</dbReference>
<dbReference type="InterPro" id="IPR036388">
    <property type="entry name" value="WH-like_DNA-bd_sf"/>
</dbReference>